<dbReference type="EMBL" id="CP119311">
    <property type="protein sequence ID" value="WEK37554.1"/>
    <property type="molecule type" value="Genomic_DNA"/>
</dbReference>
<feature type="active site" description="Charge relay system" evidence="7">
    <location>
        <position position="152"/>
    </location>
</feature>
<dbReference type="HAMAP" id="MF_00120">
    <property type="entry name" value="GatA"/>
    <property type="match status" value="1"/>
</dbReference>
<keyword evidence="3 7" id="KW-0436">Ligase</keyword>
<name>A0AAJ5WUC4_9BACT</name>
<dbReference type="InterPro" id="IPR000120">
    <property type="entry name" value="Amidase"/>
</dbReference>
<evidence type="ECO:0000256" key="2">
    <source>
        <dbReference type="ARBA" id="ARBA00014428"/>
    </source>
</evidence>
<dbReference type="GO" id="GO:0005524">
    <property type="term" value="F:ATP binding"/>
    <property type="evidence" value="ECO:0007669"/>
    <property type="project" value="UniProtKB-KW"/>
</dbReference>
<organism evidence="9 10">
    <name type="scientific">Candidatus Pseudobacter hemicellulosilyticus</name>
    <dbReference type="NCBI Taxonomy" id="3121375"/>
    <lineage>
        <taxon>Bacteria</taxon>
        <taxon>Pseudomonadati</taxon>
        <taxon>Bacteroidota</taxon>
        <taxon>Chitinophagia</taxon>
        <taxon>Chitinophagales</taxon>
        <taxon>Chitinophagaceae</taxon>
        <taxon>Pseudobacter</taxon>
    </lineage>
</organism>
<evidence type="ECO:0000256" key="5">
    <source>
        <dbReference type="ARBA" id="ARBA00022840"/>
    </source>
</evidence>
<dbReference type="InterPro" id="IPR036928">
    <property type="entry name" value="AS_sf"/>
</dbReference>
<evidence type="ECO:0000256" key="7">
    <source>
        <dbReference type="HAMAP-Rule" id="MF_00120"/>
    </source>
</evidence>
<sequence>MYRHQSITDYHQQLQQGQTSIQQTVTQYLQQIRQQQSLNAFNEVYEQEALERARVLDARRQEGQPTGRLHGVVIALKDVLCYKDHAVTASSKILEGFTSIYSATAVERLLAEEAILIGTTNCDEFAMGSTNENSARGKVLNAQDPTRVPGGSSGGSAVAVQAGLCMLSLGSDTGGSVRQPADFCGIVGLKPSYGRISRYGLIAYASSFDQIGIFGTHVPDIALLLEVMAGPDQFDSTAADEPVPAYAEALATASPKPLRVAYFREMLDSPALDPEIRQSILGLIDRLRADGHTVTAVDFEFLDYIVPAYYVLTTAEASSNLSRFDGVRYGYRAHVDKNSDLTHFYKASRSDGFGWEVKRRIMLGTFVLSAGYYDAYFTKAQQVRQLLVEKTNLVFNNFDTIILPTAPTTAWPLGEKMEDPIAMYLADIFTVFSNLTGVPGISIPLFWHSNGMPYGLQIMTNRFCELSLLLLSHQWMQRYRFAGTNEKP</sequence>
<feature type="domain" description="Amidase" evidence="8">
    <location>
        <begin position="24"/>
        <end position="469"/>
    </location>
</feature>
<protein>
    <recommendedName>
        <fullName evidence="2 7">Glutamyl-tRNA(Gln) amidotransferase subunit A</fullName>
        <shortName evidence="7">Glu-ADT subunit A</shortName>
        <ecNumber evidence="7">6.3.5.7</ecNumber>
    </recommendedName>
</protein>
<dbReference type="PANTHER" id="PTHR11895">
    <property type="entry name" value="TRANSAMIDASE"/>
    <property type="match status" value="1"/>
</dbReference>
<dbReference type="Pfam" id="PF01425">
    <property type="entry name" value="Amidase"/>
    <property type="match status" value="1"/>
</dbReference>
<evidence type="ECO:0000313" key="10">
    <source>
        <dbReference type="Proteomes" id="UP001220610"/>
    </source>
</evidence>
<dbReference type="InterPro" id="IPR004412">
    <property type="entry name" value="GatA"/>
</dbReference>
<comment type="similarity">
    <text evidence="7">Belongs to the amidase family. GatA subfamily.</text>
</comment>
<comment type="subunit">
    <text evidence="1 7">Heterotrimer of A, B and C subunits.</text>
</comment>
<dbReference type="GO" id="GO:0050567">
    <property type="term" value="F:glutaminyl-tRNA synthase (glutamine-hydrolyzing) activity"/>
    <property type="evidence" value="ECO:0007669"/>
    <property type="project" value="UniProtKB-UniRule"/>
</dbReference>
<keyword evidence="4 7" id="KW-0547">Nucleotide-binding</keyword>
<evidence type="ECO:0000259" key="8">
    <source>
        <dbReference type="Pfam" id="PF01425"/>
    </source>
</evidence>
<evidence type="ECO:0000313" key="9">
    <source>
        <dbReference type="EMBL" id="WEK37554.1"/>
    </source>
</evidence>
<dbReference type="Gene3D" id="3.90.1300.10">
    <property type="entry name" value="Amidase signature (AS) domain"/>
    <property type="match status" value="1"/>
</dbReference>
<proteinExistence type="inferred from homology"/>
<keyword evidence="6 7" id="KW-0648">Protein biosynthesis</keyword>
<evidence type="ECO:0000256" key="6">
    <source>
        <dbReference type="ARBA" id="ARBA00022917"/>
    </source>
</evidence>
<gene>
    <name evidence="7 9" type="primary">gatA</name>
    <name evidence="9" type="ORF">P0Y53_08570</name>
</gene>
<dbReference type="AlphaFoldDB" id="A0AAJ5WUC4"/>
<feature type="active site" description="Charge relay system" evidence="7">
    <location>
        <position position="77"/>
    </location>
</feature>
<evidence type="ECO:0000256" key="1">
    <source>
        <dbReference type="ARBA" id="ARBA00011123"/>
    </source>
</evidence>
<comment type="catalytic activity">
    <reaction evidence="7">
        <text>L-glutamyl-tRNA(Gln) + L-glutamine + ATP + H2O = L-glutaminyl-tRNA(Gln) + L-glutamate + ADP + phosphate + H(+)</text>
        <dbReference type="Rhea" id="RHEA:17521"/>
        <dbReference type="Rhea" id="RHEA-COMP:9681"/>
        <dbReference type="Rhea" id="RHEA-COMP:9684"/>
        <dbReference type="ChEBI" id="CHEBI:15377"/>
        <dbReference type="ChEBI" id="CHEBI:15378"/>
        <dbReference type="ChEBI" id="CHEBI:29985"/>
        <dbReference type="ChEBI" id="CHEBI:30616"/>
        <dbReference type="ChEBI" id="CHEBI:43474"/>
        <dbReference type="ChEBI" id="CHEBI:58359"/>
        <dbReference type="ChEBI" id="CHEBI:78520"/>
        <dbReference type="ChEBI" id="CHEBI:78521"/>
        <dbReference type="ChEBI" id="CHEBI:456216"/>
        <dbReference type="EC" id="6.3.5.7"/>
    </reaction>
</comment>
<dbReference type="EC" id="6.3.5.7" evidence="7"/>
<dbReference type="SUPFAM" id="SSF75304">
    <property type="entry name" value="Amidase signature (AS) enzymes"/>
    <property type="match status" value="1"/>
</dbReference>
<keyword evidence="5 7" id="KW-0067">ATP-binding</keyword>
<reference evidence="9" key="1">
    <citation type="submission" date="2023-03" db="EMBL/GenBank/DDBJ databases">
        <title>Andean soil-derived lignocellulolytic bacterial consortium as a source of novel taxa and putative plastic-active enzymes.</title>
        <authorList>
            <person name="Diaz-Garcia L."/>
            <person name="Chuvochina M."/>
            <person name="Feuerriegel G."/>
            <person name="Bunk B."/>
            <person name="Sproer C."/>
            <person name="Streit W.R."/>
            <person name="Rodriguez L.M."/>
            <person name="Overmann J."/>
            <person name="Jimenez D.J."/>
        </authorList>
    </citation>
    <scope>NUCLEOTIDE SEQUENCE</scope>
    <source>
        <strain evidence="9">MAG 7</strain>
    </source>
</reference>
<dbReference type="GO" id="GO:0006412">
    <property type="term" value="P:translation"/>
    <property type="evidence" value="ECO:0007669"/>
    <property type="project" value="UniProtKB-UniRule"/>
</dbReference>
<feature type="active site" description="Acyl-ester intermediate" evidence="7">
    <location>
        <position position="176"/>
    </location>
</feature>
<accession>A0AAJ5WUC4</accession>
<dbReference type="Proteomes" id="UP001220610">
    <property type="component" value="Chromosome"/>
</dbReference>
<dbReference type="GO" id="GO:0030956">
    <property type="term" value="C:glutamyl-tRNA(Gln) amidotransferase complex"/>
    <property type="evidence" value="ECO:0007669"/>
    <property type="project" value="InterPro"/>
</dbReference>
<comment type="function">
    <text evidence="7">Allows the formation of correctly charged Gln-tRNA(Gln) through the transamidation of misacylated Glu-tRNA(Gln) in organisms which lack glutaminyl-tRNA synthetase. The reaction takes place in the presence of glutamine and ATP through an activated gamma-phospho-Glu-tRNA(Gln).</text>
</comment>
<dbReference type="PANTHER" id="PTHR11895:SF7">
    <property type="entry name" value="GLUTAMYL-TRNA(GLN) AMIDOTRANSFERASE SUBUNIT A, MITOCHONDRIAL"/>
    <property type="match status" value="1"/>
</dbReference>
<evidence type="ECO:0000256" key="3">
    <source>
        <dbReference type="ARBA" id="ARBA00022598"/>
    </source>
</evidence>
<dbReference type="NCBIfam" id="TIGR00132">
    <property type="entry name" value="gatA"/>
    <property type="match status" value="1"/>
</dbReference>
<evidence type="ECO:0000256" key="4">
    <source>
        <dbReference type="ARBA" id="ARBA00022741"/>
    </source>
</evidence>
<dbReference type="InterPro" id="IPR023631">
    <property type="entry name" value="Amidase_dom"/>
</dbReference>